<feature type="signal peptide" evidence="11">
    <location>
        <begin position="1"/>
        <end position="22"/>
    </location>
</feature>
<evidence type="ECO:0000256" key="11">
    <source>
        <dbReference type="SAM" id="SignalP"/>
    </source>
</evidence>
<dbReference type="PRINTS" id="PR00946">
    <property type="entry name" value="HGSCAVENGER"/>
</dbReference>
<evidence type="ECO:0000259" key="12">
    <source>
        <dbReference type="PROSITE" id="PS50846"/>
    </source>
</evidence>
<dbReference type="GO" id="GO:0015097">
    <property type="term" value="F:mercury ion transmembrane transporter activity"/>
    <property type="evidence" value="ECO:0007669"/>
    <property type="project" value="UniProtKB-UniRule"/>
</dbReference>
<dbReference type="PROSITE" id="PS01047">
    <property type="entry name" value="HMA_1"/>
    <property type="match status" value="1"/>
</dbReference>
<dbReference type="HOGENOM" id="CLU_134973_2_1_0"/>
<dbReference type="FunFam" id="3.30.70.100:FF:000001">
    <property type="entry name" value="ATPase copper transporting beta"/>
    <property type="match status" value="1"/>
</dbReference>
<dbReference type="GO" id="GO:0042597">
    <property type="term" value="C:periplasmic space"/>
    <property type="evidence" value="ECO:0007669"/>
    <property type="project" value="UniProtKB-SubCell"/>
</dbReference>
<name>I3ZJ81_TERRK</name>
<dbReference type="STRING" id="926566.Terro_3067"/>
<dbReference type="eggNOG" id="COG2608">
    <property type="taxonomic scope" value="Bacteria"/>
</dbReference>
<dbReference type="Gene3D" id="3.30.70.100">
    <property type="match status" value="1"/>
</dbReference>
<evidence type="ECO:0000256" key="5">
    <source>
        <dbReference type="ARBA" id="ARBA00022723"/>
    </source>
</evidence>
<keyword evidence="7 10" id="KW-0574">Periplasm</keyword>
<dbReference type="KEGG" id="trs:Terro_3067"/>
<dbReference type="NCBIfam" id="TIGR02052">
    <property type="entry name" value="MerP"/>
    <property type="match status" value="1"/>
</dbReference>
<dbReference type="EMBL" id="CP003379">
    <property type="protein sequence ID" value="AFL89299.1"/>
    <property type="molecule type" value="Genomic_DNA"/>
</dbReference>
<proteinExistence type="inferred from homology"/>
<evidence type="ECO:0000256" key="3">
    <source>
        <dbReference type="ARBA" id="ARBA00011245"/>
    </source>
</evidence>
<keyword evidence="6 11" id="KW-0732">Signal</keyword>
<dbReference type="InterPro" id="IPR001802">
    <property type="entry name" value="MerP/CopZ"/>
</dbReference>
<keyword evidence="8 10" id="KW-0476">Mercury</keyword>
<feature type="domain" description="HMA" evidence="12">
    <location>
        <begin position="25"/>
        <end position="91"/>
    </location>
</feature>
<dbReference type="InterPro" id="IPR011795">
    <property type="entry name" value="MerP"/>
</dbReference>
<feature type="chain" id="PRO_5003684170" description="Periplasmic mercury ion-binding protein" evidence="11">
    <location>
        <begin position="23"/>
        <end position="94"/>
    </location>
</feature>
<dbReference type="RefSeq" id="WP_014786563.1">
    <property type="nucleotide sequence ID" value="NC_018014.1"/>
</dbReference>
<evidence type="ECO:0000256" key="1">
    <source>
        <dbReference type="ARBA" id="ARBA00004418"/>
    </source>
</evidence>
<comment type="similarity">
    <text evidence="2">Belongs to the MerP family.</text>
</comment>
<dbReference type="InterPro" id="IPR036163">
    <property type="entry name" value="HMA_dom_sf"/>
</dbReference>
<organism evidence="13 14">
    <name type="scientific">Terriglobus roseus (strain DSM 18391 / NRRL B-41598 / KBS 63)</name>
    <dbReference type="NCBI Taxonomy" id="926566"/>
    <lineage>
        <taxon>Bacteria</taxon>
        <taxon>Pseudomonadati</taxon>
        <taxon>Acidobacteriota</taxon>
        <taxon>Terriglobia</taxon>
        <taxon>Terriglobales</taxon>
        <taxon>Acidobacteriaceae</taxon>
        <taxon>Terriglobus</taxon>
    </lineage>
</organism>
<keyword evidence="5 10" id="KW-0479">Metal-binding</keyword>
<keyword evidence="14" id="KW-1185">Reference proteome</keyword>
<evidence type="ECO:0000256" key="9">
    <source>
        <dbReference type="ARBA" id="ARBA00045344"/>
    </source>
</evidence>
<evidence type="ECO:0000313" key="14">
    <source>
        <dbReference type="Proteomes" id="UP000006056"/>
    </source>
</evidence>
<evidence type="ECO:0000256" key="7">
    <source>
        <dbReference type="ARBA" id="ARBA00022764"/>
    </source>
</evidence>
<accession>I3ZJ81</accession>
<dbReference type="PROSITE" id="PS50846">
    <property type="entry name" value="HMA_2"/>
    <property type="match status" value="1"/>
</dbReference>
<evidence type="ECO:0000256" key="6">
    <source>
        <dbReference type="ARBA" id="ARBA00022729"/>
    </source>
</evidence>
<comment type="subcellular location">
    <subcellularLocation>
        <location evidence="1 10">Periplasm</location>
    </subcellularLocation>
</comment>
<evidence type="ECO:0000256" key="2">
    <source>
        <dbReference type="ARBA" id="ARBA00005938"/>
    </source>
</evidence>
<dbReference type="AlphaFoldDB" id="I3ZJ81"/>
<evidence type="ECO:0000256" key="10">
    <source>
        <dbReference type="RuleBase" id="RU361212"/>
    </source>
</evidence>
<evidence type="ECO:0000256" key="8">
    <source>
        <dbReference type="ARBA" id="ARBA00022914"/>
    </source>
</evidence>
<keyword evidence="4 10" id="KW-0475">Mercuric resistance</keyword>
<comment type="function">
    <text evidence="9 10">Involved in mercury resistance. Acts as a mercury scavenger that specifically binds to a mercuric ion in the periplasm and probably passes it to the cytoplasmic mercuric reductase MerA via the mercuric transport protein MerT.</text>
</comment>
<evidence type="ECO:0000256" key="4">
    <source>
        <dbReference type="ARBA" id="ARBA00022466"/>
    </source>
</evidence>
<comment type="subunit">
    <text evidence="3">Monomer.</text>
</comment>
<dbReference type="SUPFAM" id="SSF55008">
    <property type="entry name" value="HMA, heavy metal-associated domain"/>
    <property type="match status" value="1"/>
</dbReference>
<gene>
    <name evidence="10" type="primary">merP</name>
    <name evidence="13" type="ordered locus">Terro_3067</name>
</gene>
<dbReference type="InterPro" id="IPR017969">
    <property type="entry name" value="Heavy-metal-associated_CS"/>
</dbReference>
<dbReference type="GO" id="GO:0045340">
    <property type="term" value="F:mercury ion binding"/>
    <property type="evidence" value="ECO:0007669"/>
    <property type="project" value="UniProtKB-UniRule"/>
</dbReference>
<dbReference type="OrthoDB" id="7205933at2"/>
<dbReference type="InterPro" id="IPR006121">
    <property type="entry name" value="HMA_dom"/>
</dbReference>
<dbReference type="CDD" id="cd00371">
    <property type="entry name" value="HMA"/>
    <property type="match status" value="1"/>
</dbReference>
<sequence>MKRLHALAAAATFLIVSSSAWAAPTTVILEVPGMTCPTCPITIKKALMKEQGVSSVAVRYEKKELVVSFDNAKTTPAKIMQSTASVGFPSQVAK</sequence>
<protein>
    <recommendedName>
        <fullName evidence="10">Periplasmic mercury ion-binding protein</fullName>
    </recommendedName>
</protein>
<evidence type="ECO:0000313" key="13">
    <source>
        <dbReference type="EMBL" id="AFL89299.1"/>
    </source>
</evidence>
<dbReference type="Pfam" id="PF00403">
    <property type="entry name" value="HMA"/>
    <property type="match status" value="1"/>
</dbReference>
<dbReference type="Proteomes" id="UP000006056">
    <property type="component" value="Chromosome"/>
</dbReference>
<reference evidence="13 14" key="1">
    <citation type="submission" date="2012-06" db="EMBL/GenBank/DDBJ databases">
        <title>Complete genome of Terriglobus roseus DSM 18391.</title>
        <authorList>
            <consortium name="US DOE Joint Genome Institute (JGI-PGF)"/>
            <person name="Lucas S."/>
            <person name="Copeland A."/>
            <person name="Lapidus A."/>
            <person name="Glavina del Rio T."/>
            <person name="Dalin E."/>
            <person name="Tice H."/>
            <person name="Bruce D."/>
            <person name="Goodwin L."/>
            <person name="Pitluck S."/>
            <person name="Peters L."/>
            <person name="Mikhailova N."/>
            <person name="Munk A.C.C."/>
            <person name="Kyrpides N."/>
            <person name="Mavromatis K."/>
            <person name="Ivanova N."/>
            <person name="Brettin T."/>
            <person name="Detter J.C."/>
            <person name="Han C."/>
            <person name="Larimer F."/>
            <person name="Land M."/>
            <person name="Hauser L."/>
            <person name="Markowitz V."/>
            <person name="Cheng J.-F."/>
            <person name="Hugenholtz P."/>
            <person name="Woyke T."/>
            <person name="Wu D."/>
            <person name="Brambilla E."/>
            <person name="Klenk H.-P."/>
            <person name="Eisen J.A."/>
        </authorList>
    </citation>
    <scope>NUCLEOTIDE SEQUENCE [LARGE SCALE GENOMIC DNA]</scope>
    <source>
        <strain evidence="14">DSM 18391 / NRRL B-41598 / KBS 63</strain>
    </source>
</reference>